<dbReference type="STRING" id="1480615.AWJ14_18665"/>
<evidence type="ECO:0000256" key="2">
    <source>
        <dbReference type="ARBA" id="ARBA00023002"/>
    </source>
</evidence>
<evidence type="ECO:0000313" key="5">
    <source>
        <dbReference type="Proteomes" id="UP000094795"/>
    </source>
</evidence>
<dbReference type="RefSeq" id="WP_066176522.1">
    <property type="nucleotide sequence ID" value="NZ_LQZT01000006.1"/>
</dbReference>
<dbReference type="FunFam" id="3.40.50.720:FF:000173">
    <property type="entry name" value="3-oxoacyl-[acyl-carrier protein] reductase"/>
    <property type="match status" value="1"/>
</dbReference>
<accession>A0A1C1YYH4</accession>
<evidence type="ECO:0000259" key="3">
    <source>
        <dbReference type="SMART" id="SM00822"/>
    </source>
</evidence>
<proteinExistence type="inferred from homology"/>
<dbReference type="EMBL" id="LQZT01000006">
    <property type="protein sequence ID" value="OCW58517.1"/>
    <property type="molecule type" value="Genomic_DNA"/>
</dbReference>
<dbReference type="Pfam" id="PF13561">
    <property type="entry name" value="adh_short_C2"/>
    <property type="match status" value="1"/>
</dbReference>
<dbReference type="GO" id="GO:0016616">
    <property type="term" value="F:oxidoreductase activity, acting on the CH-OH group of donors, NAD or NADP as acceptor"/>
    <property type="evidence" value="ECO:0007669"/>
    <property type="project" value="UniProtKB-ARBA"/>
</dbReference>
<dbReference type="Proteomes" id="UP000094795">
    <property type="component" value="Unassembled WGS sequence"/>
</dbReference>
<keyword evidence="2" id="KW-0560">Oxidoreductase</keyword>
<dbReference type="InterPro" id="IPR036291">
    <property type="entry name" value="NAD(P)-bd_dom_sf"/>
</dbReference>
<name>A0A1C1YYH4_9HYPH</name>
<dbReference type="InterPro" id="IPR002347">
    <property type="entry name" value="SDR_fam"/>
</dbReference>
<dbReference type="AlphaFoldDB" id="A0A1C1YYH4"/>
<dbReference type="OrthoDB" id="9803333at2"/>
<evidence type="ECO:0000256" key="1">
    <source>
        <dbReference type="ARBA" id="ARBA00006484"/>
    </source>
</evidence>
<comment type="similarity">
    <text evidence="1">Belongs to the short-chain dehydrogenases/reductases (SDR) family.</text>
</comment>
<dbReference type="PRINTS" id="PR00081">
    <property type="entry name" value="GDHRDH"/>
</dbReference>
<dbReference type="SUPFAM" id="SSF51735">
    <property type="entry name" value="NAD(P)-binding Rossmann-fold domains"/>
    <property type="match status" value="1"/>
</dbReference>
<feature type="domain" description="Ketoreductase" evidence="3">
    <location>
        <begin position="9"/>
        <end position="179"/>
    </location>
</feature>
<gene>
    <name evidence="4" type="ORF">AWJ14_18665</name>
</gene>
<reference evidence="4 5" key="1">
    <citation type="submission" date="2015-12" db="EMBL/GenBank/DDBJ databases">
        <authorList>
            <person name="Shamseldin A."/>
            <person name="Moawad H."/>
            <person name="Abd El-Rahim W.M."/>
            <person name="Sadowsky M.J."/>
        </authorList>
    </citation>
    <scope>NUCLEOTIDE SEQUENCE [LARGE SCALE GENOMIC DNA]</scope>
    <source>
        <strain evidence="4 5">JC234</strain>
    </source>
</reference>
<dbReference type="InterPro" id="IPR057326">
    <property type="entry name" value="KR_dom"/>
</dbReference>
<dbReference type="Gene3D" id="3.40.50.720">
    <property type="entry name" value="NAD(P)-binding Rossmann-like Domain"/>
    <property type="match status" value="1"/>
</dbReference>
<dbReference type="PANTHER" id="PTHR42760">
    <property type="entry name" value="SHORT-CHAIN DEHYDROGENASES/REDUCTASES FAMILY MEMBER"/>
    <property type="match status" value="1"/>
</dbReference>
<organism evidence="4 5">
    <name type="scientific">Hoeflea olei</name>
    <dbReference type="NCBI Taxonomy" id="1480615"/>
    <lineage>
        <taxon>Bacteria</taxon>
        <taxon>Pseudomonadati</taxon>
        <taxon>Pseudomonadota</taxon>
        <taxon>Alphaproteobacteria</taxon>
        <taxon>Hyphomicrobiales</taxon>
        <taxon>Rhizobiaceae</taxon>
        <taxon>Hoeflea</taxon>
    </lineage>
</organism>
<dbReference type="PANTHER" id="PTHR42760:SF40">
    <property type="entry name" value="3-OXOACYL-[ACYL-CARRIER-PROTEIN] REDUCTASE, CHLOROPLASTIC"/>
    <property type="match status" value="1"/>
</dbReference>
<keyword evidence="5" id="KW-1185">Reference proteome</keyword>
<protein>
    <recommendedName>
        <fullName evidence="3">Ketoreductase domain-containing protein</fullName>
    </recommendedName>
</protein>
<sequence length="246" mass="25183">MSTALKPLSVVTGAGGGIGRAIAMRLSRDGYRVLVSDLDEASACETRNLIERAGGEGEVLIGDLARERDCAALADLGAGAEVLVNNAGVFYPRAFEDLTDADFDRVLKVNVIALFRLCQAFATRMPSGGRIVNIGSRAMLGARGYAHYVASKSAVGGLTKALALELAPRGLSVNAVAPGVIDTAMTAFLDAEARTRVAAGLPAGRIGRPEDVASAVAYLASAEVGFVTGQILFVDGGASVAGLTSV</sequence>
<dbReference type="GO" id="GO:0030497">
    <property type="term" value="P:fatty acid elongation"/>
    <property type="evidence" value="ECO:0007669"/>
    <property type="project" value="TreeGrafter"/>
</dbReference>
<dbReference type="PRINTS" id="PR00080">
    <property type="entry name" value="SDRFAMILY"/>
</dbReference>
<comment type="caution">
    <text evidence="4">The sequence shown here is derived from an EMBL/GenBank/DDBJ whole genome shotgun (WGS) entry which is preliminary data.</text>
</comment>
<dbReference type="SMART" id="SM00822">
    <property type="entry name" value="PKS_KR"/>
    <property type="match status" value="1"/>
</dbReference>
<evidence type="ECO:0000313" key="4">
    <source>
        <dbReference type="EMBL" id="OCW58517.1"/>
    </source>
</evidence>